<reference evidence="4 12" key="4">
    <citation type="journal article" date="2020" name="J. Appl. Microbiol.">
        <title>Genetic characterization of Shigatoxigenic and enteropathogenic Escherichia coli O80:H2 from diarrheic and septicemic calves and relatedness to human Shigatoxigenic E. coli O80:H2.</title>
        <authorList>
            <person name="Habets A."/>
            <person name="Crombe F."/>
            <person name="Nakamura K."/>
            <person name="Guerin V."/>
            <person name="De Rauw K."/>
            <person name="Pierard D."/>
            <person name="Saulmont M."/>
            <person name="Hayashi T."/>
            <person name="Mainil J.G."/>
            <person name="Thiry D."/>
        </authorList>
    </citation>
    <scope>NUCLEOTIDE SEQUENCE [LARGE SCALE GENOMIC DNA]</scope>
    <source>
        <strain evidence="4">EH3306</strain>
        <strain evidence="3 12">EH3307</strain>
    </source>
</reference>
<dbReference type="OMA" id="TVDDQCA"/>
<dbReference type="EMBL" id="JABUPU010000093">
    <property type="protein sequence ID" value="NYP88626.1"/>
    <property type="molecule type" value="Genomic_DNA"/>
</dbReference>
<evidence type="ECO:0000313" key="2">
    <source>
        <dbReference type="EMBL" id="BBF53425.1"/>
    </source>
</evidence>
<dbReference type="Proteomes" id="UP000540485">
    <property type="component" value="Unassembled WGS sequence"/>
</dbReference>
<dbReference type="AlphaFoldDB" id="A0A0F3TLU2"/>
<feature type="region of interest" description="Disordered" evidence="1">
    <location>
        <begin position="42"/>
        <end position="73"/>
    </location>
</feature>
<evidence type="ECO:0000313" key="4">
    <source>
        <dbReference type="EMBL" id="NYQ42150.1"/>
    </source>
</evidence>
<evidence type="ECO:0000256" key="1">
    <source>
        <dbReference type="SAM" id="MobiDB-lite"/>
    </source>
</evidence>
<accession>A0A0F3TLU2</accession>
<organism evidence="4">
    <name type="scientific">Escherichia coli</name>
    <dbReference type="NCBI Taxonomy" id="562"/>
    <lineage>
        <taxon>Bacteria</taxon>
        <taxon>Pseudomonadati</taxon>
        <taxon>Pseudomonadota</taxon>
        <taxon>Gammaproteobacteria</taxon>
        <taxon>Enterobacterales</taxon>
        <taxon>Enterobacteriaceae</taxon>
        <taxon>Escherichia</taxon>
    </lineage>
</organism>
<dbReference type="Proteomes" id="UP000305093">
    <property type="component" value="Unassembled WGS sequence"/>
</dbReference>
<dbReference type="Proteomes" id="UP000514533">
    <property type="component" value="Chromosome"/>
</dbReference>
<dbReference type="RefSeq" id="WP_001063025.1">
    <property type="nucleotide sequence ID" value="NZ_AP018796.1"/>
</dbReference>
<name>A0A0F3TLU2_ECOLX</name>
<dbReference type="Proteomes" id="UP000281900">
    <property type="component" value="Chromosome"/>
</dbReference>
<dbReference type="EMBL" id="RROO01000108">
    <property type="protein sequence ID" value="TJF59317.1"/>
    <property type="molecule type" value="Genomic_DNA"/>
</dbReference>
<evidence type="ECO:0000313" key="6">
    <source>
        <dbReference type="EMBL" id="STI86836.1"/>
    </source>
</evidence>
<dbReference type="EMBL" id="UGCP01000002">
    <property type="protein sequence ID" value="STI86836.1"/>
    <property type="molecule type" value="Genomic_DNA"/>
</dbReference>
<evidence type="ECO:0000313" key="7">
    <source>
        <dbReference type="EMBL" id="TJF59317.1"/>
    </source>
</evidence>
<dbReference type="EMBL" id="JABUPJ010000112">
    <property type="protein sequence ID" value="NYQ42150.1"/>
    <property type="molecule type" value="Genomic_DNA"/>
</dbReference>
<evidence type="ECO:0000313" key="5">
    <source>
        <dbReference type="EMBL" id="QMS40697.1"/>
    </source>
</evidence>
<evidence type="ECO:0000313" key="8">
    <source>
        <dbReference type="Proteomes" id="UP000254079"/>
    </source>
</evidence>
<protein>
    <submittedName>
        <fullName evidence="4">Uncharacterized protein</fullName>
    </submittedName>
</protein>
<evidence type="ECO:0000313" key="10">
    <source>
        <dbReference type="Proteomes" id="UP000305093"/>
    </source>
</evidence>
<dbReference type="Proteomes" id="UP000517067">
    <property type="component" value="Unassembled WGS sequence"/>
</dbReference>
<sequence>MAKIQYLQGTHDARAGDIRDVAQPCAEVLVRLGKAEYITARRPAGQKKKRDAEHGECGTFCGEPEKTRNQDVT</sequence>
<evidence type="ECO:0000313" key="3">
    <source>
        <dbReference type="EMBL" id="NYP88626.1"/>
    </source>
</evidence>
<proteinExistence type="predicted"/>
<reference evidence="7 10" key="3">
    <citation type="submission" date="2018-12" db="EMBL/GenBank/DDBJ databases">
        <title>Food and Water Safety Consortium.</title>
        <authorList>
            <person name="Tyson S."/>
            <person name="Peterson C.-L."/>
            <person name="Olson A."/>
            <person name="Tyler S."/>
            <person name="Cabral J."/>
            <person name="Lynch T."/>
            <person name="Knox N."/>
            <person name="Van Domselaar G."/>
            <person name="Graham M."/>
        </authorList>
    </citation>
    <scope>NUCLEOTIDE SEQUENCE [LARGE SCALE GENOMIC DNA]</scope>
    <source>
        <strain evidence="7 10">FWSEC0419</strain>
    </source>
</reference>
<evidence type="ECO:0000313" key="9">
    <source>
        <dbReference type="Proteomes" id="UP000281900"/>
    </source>
</evidence>
<reference evidence="5 11" key="5">
    <citation type="submission" date="2020-06" db="EMBL/GenBank/DDBJ databases">
        <title>REHAB project genomes.</title>
        <authorList>
            <person name="Shaw L.P."/>
        </authorList>
    </citation>
    <scope>NUCLEOTIDE SEQUENCE [LARGE SCALE GENOMIC DNA]</scope>
    <source>
        <strain evidence="5 11">RHB01-C20</strain>
    </source>
</reference>
<feature type="compositionally biased region" description="Basic and acidic residues" evidence="1">
    <location>
        <begin position="63"/>
        <end position="73"/>
    </location>
</feature>
<dbReference type="EMBL" id="CP055981">
    <property type="protein sequence ID" value="QMS40697.1"/>
    <property type="molecule type" value="Genomic_DNA"/>
</dbReference>
<reference evidence="2 9" key="2">
    <citation type="submission" date="2018-07" db="EMBL/GenBank/DDBJ databases">
        <title>Genomic analysis of colistin resistant EHEC isolated from cattle in Japan.</title>
        <authorList>
            <person name="Kusumoto M."/>
            <person name="Misumi W."/>
            <person name="Ogura Y."/>
            <person name="Hayashi T."/>
            <person name="Akiba M."/>
        </authorList>
    </citation>
    <scope>NUCLEOTIDE SEQUENCE [LARGE SCALE GENOMIC DNA]</scope>
    <source>
        <strain evidence="2 9">E2863</strain>
    </source>
</reference>
<dbReference type="EMBL" id="AP018802">
    <property type="protein sequence ID" value="BBF53425.1"/>
    <property type="molecule type" value="Genomic_DNA"/>
</dbReference>
<reference evidence="6 8" key="1">
    <citation type="submission" date="2018-06" db="EMBL/GenBank/DDBJ databases">
        <authorList>
            <consortium name="Pathogen Informatics"/>
            <person name="Doyle S."/>
        </authorList>
    </citation>
    <scope>NUCLEOTIDE SEQUENCE [LARGE SCALE GENOMIC DNA]</scope>
    <source>
        <strain evidence="6 8">NCTC8622</strain>
    </source>
</reference>
<evidence type="ECO:0000313" key="11">
    <source>
        <dbReference type="Proteomes" id="UP000514533"/>
    </source>
</evidence>
<evidence type="ECO:0000313" key="12">
    <source>
        <dbReference type="Proteomes" id="UP000517067"/>
    </source>
</evidence>
<gene>
    <name evidence="7" type="ORF">C9194_25315</name>
    <name evidence="2" type="ORF">E2863_01929</name>
    <name evidence="4" type="ORF">G4A38_27410</name>
    <name evidence="3" type="ORF">G4A47_26580</name>
    <name evidence="5" type="ORF">HVV39_23150</name>
    <name evidence="6" type="ORF">NCTC8622_05972</name>
</gene>
<dbReference type="Proteomes" id="UP000254079">
    <property type="component" value="Unassembled WGS sequence"/>
</dbReference>